<dbReference type="Proteomes" id="UP000298125">
    <property type="component" value="Unassembled WGS sequence"/>
</dbReference>
<reference evidence="2" key="1">
    <citation type="journal article" date="2019" name="PLoS Negl. Trop. Dis.">
        <title>Revisiting the worldwide diversity of Leptospira species in the environment.</title>
        <authorList>
            <person name="Vincent A.T."/>
            <person name="Schiettekatte O."/>
            <person name="Bourhy P."/>
            <person name="Veyrier F.J."/>
            <person name="Picardeau M."/>
        </authorList>
    </citation>
    <scope>NUCLEOTIDE SEQUENCE [LARGE SCALE GENOMIC DNA]</scope>
    <source>
        <strain evidence="2">201702692</strain>
    </source>
</reference>
<keyword evidence="3" id="KW-1185">Reference proteome</keyword>
<name>A0A4R9JA62_9LEPT</name>
<dbReference type="OrthoDB" id="7010539at2"/>
<organism evidence="2 3">
    <name type="scientific">Leptospira perdikensis</name>
    <dbReference type="NCBI Taxonomy" id="2484948"/>
    <lineage>
        <taxon>Bacteria</taxon>
        <taxon>Pseudomonadati</taxon>
        <taxon>Spirochaetota</taxon>
        <taxon>Spirochaetia</taxon>
        <taxon>Leptospirales</taxon>
        <taxon>Leptospiraceae</taxon>
        <taxon>Leptospira</taxon>
    </lineage>
</organism>
<evidence type="ECO:0000313" key="2">
    <source>
        <dbReference type="EMBL" id="TGL35937.1"/>
    </source>
</evidence>
<dbReference type="InterPro" id="IPR032557">
    <property type="entry name" value="DUF4935"/>
</dbReference>
<evidence type="ECO:0000259" key="1">
    <source>
        <dbReference type="Pfam" id="PF16289"/>
    </source>
</evidence>
<accession>A0A4R9JA62</accession>
<gene>
    <name evidence="2" type="ORF">EHQ49_16710</name>
</gene>
<proteinExistence type="predicted"/>
<evidence type="ECO:0000313" key="3">
    <source>
        <dbReference type="Proteomes" id="UP000298125"/>
    </source>
</evidence>
<dbReference type="RefSeq" id="WP_135580801.1">
    <property type="nucleotide sequence ID" value="NZ_RQGA01000016.1"/>
</dbReference>
<feature type="domain" description="DUF4935" evidence="1">
    <location>
        <begin position="4"/>
        <end position="183"/>
    </location>
</feature>
<dbReference type="EMBL" id="RQGA01000016">
    <property type="protein sequence ID" value="TGL35937.1"/>
    <property type="molecule type" value="Genomic_DNA"/>
</dbReference>
<dbReference type="Pfam" id="PF16289">
    <property type="entry name" value="PIN_12"/>
    <property type="match status" value="1"/>
</dbReference>
<comment type="caution">
    <text evidence="2">The sequence shown here is derived from an EMBL/GenBank/DDBJ whole genome shotgun (WGS) entry which is preliminary data.</text>
</comment>
<protein>
    <recommendedName>
        <fullName evidence="1">DUF4935 domain-containing protein</fullName>
    </recommendedName>
</protein>
<sequence>MIKIYIDTCVWLTICSKFKYRQITNKLISLATDRKISILTNDIILDEFIRNEEHVKKSYIQSFKSSVDQVKILYDFVSEEEKVLLQKLIAYAKSNEQKIIDKTNFSFQIVKNFLQSHLATKVTISPELRVKIIDLALEKRAPFHRNKNSIADALHILSYKDYKEKNYKDGDVYYFCTENTEDFSHPKNESKNHSDFDEIFNQTSSIYSTNIAEILENYAPDPIIQPLVDQIKLESYYCIDGKGHTYSEDTGAYLRSRYGGLTWQLRCEKCGQLFDTGEFFD</sequence>
<dbReference type="AlphaFoldDB" id="A0A4R9JA62"/>